<comment type="caution">
    <text evidence="1">The sequence shown here is derived from an EMBL/GenBank/DDBJ whole genome shotgun (WGS) entry which is preliminary data.</text>
</comment>
<evidence type="ECO:0000313" key="2">
    <source>
        <dbReference type="Proteomes" id="UP000485058"/>
    </source>
</evidence>
<feature type="non-terminal residue" evidence="1">
    <location>
        <position position="1"/>
    </location>
</feature>
<name>A0A699YI63_HAELA</name>
<reference evidence="1 2" key="1">
    <citation type="submission" date="2020-02" db="EMBL/GenBank/DDBJ databases">
        <title>Draft genome sequence of Haematococcus lacustris strain NIES-144.</title>
        <authorList>
            <person name="Morimoto D."/>
            <person name="Nakagawa S."/>
            <person name="Yoshida T."/>
            <person name="Sawayama S."/>
        </authorList>
    </citation>
    <scope>NUCLEOTIDE SEQUENCE [LARGE SCALE GENOMIC DNA]</scope>
    <source>
        <strain evidence="1 2">NIES-144</strain>
    </source>
</reference>
<sequence length="42" mass="4732">HNDSWFVTCTWQAVLPHADVRITGSRKELQHTSFQSASAAFT</sequence>
<dbReference type="AlphaFoldDB" id="A0A699YI63"/>
<keyword evidence="2" id="KW-1185">Reference proteome</keyword>
<dbReference type="Proteomes" id="UP000485058">
    <property type="component" value="Unassembled WGS sequence"/>
</dbReference>
<accession>A0A699YI63</accession>
<organism evidence="1 2">
    <name type="scientific">Haematococcus lacustris</name>
    <name type="common">Green alga</name>
    <name type="synonym">Haematococcus pluvialis</name>
    <dbReference type="NCBI Taxonomy" id="44745"/>
    <lineage>
        <taxon>Eukaryota</taxon>
        <taxon>Viridiplantae</taxon>
        <taxon>Chlorophyta</taxon>
        <taxon>core chlorophytes</taxon>
        <taxon>Chlorophyceae</taxon>
        <taxon>CS clade</taxon>
        <taxon>Chlamydomonadales</taxon>
        <taxon>Haematococcaceae</taxon>
        <taxon>Haematococcus</taxon>
    </lineage>
</organism>
<evidence type="ECO:0000313" key="1">
    <source>
        <dbReference type="EMBL" id="GFH06686.1"/>
    </source>
</evidence>
<protein>
    <submittedName>
        <fullName evidence="1">Uncharacterized protein</fullName>
    </submittedName>
</protein>
<gene>
    <name evidence="1" type="ORF">HaLaN_01356</name>
</gene>
<dbReference type="EMBL" id="BLLF01000051">
    <property type="protein sequence ID" value="GFH06686.1"/>
    <property type="molecule type" value="Genomic_DNA"/>
</dbReference>
<proteinExistence type="predicted"/>